<evidence type="ECO:0000256" key="1">
    <source>
        <dbReference type="ARBA" id="ARBA00004383"/>
    </source>
</evidence>
<dbReference type="NCBIfam" id="TIGR01352">
    <property type="entry name" value="tonB_Cterm"/>
    <property type="match status" value="1"/>
</dbReference>
<keyword evidence="6" id="KW-0812">Transmembrane</keyword>
<accession>A0A3A6TJ15</accession>
<organism evidence="12 13">
    <name type="scientific">Parashewanella spongiae</name>
    <dbReference type="NCBI Taxonomy" id="342950"/>
    <lineage>
        <taxon>Bacteria</taxon>
        <taxon>Pseudomonadati</taxon>
        <taxon>Pseudomonadota</taxon>
        <taxon>Gammaproteobacteria</taxon>
        <taxon>Alteromonadales</taxon>
        <taxon>Shewanellaceae</taxon>
        <taxon>Parashewanella</taxon>
    </lineage>
</organism>
<dbReference type="Gene3D" id="3.30.1150.10">
    <property type="match status" value="1"/>
</dbReference>
<feature type="chain" id="PRO_5017276077" evidence="10">
    <location>
        <begin position="26"/>
        <end position="371"/>
    </location>
</feature>
<dbReference type="SUPFAM" id="SSF74653">
    <property type="entry name" value="TolA/TonB C-terminal domain"/>
    <property type="match status" value="1"/>
</dbReference>
<comment type="similarity">
    <text evidence="2">Belongs to the TonB family.</text>
</comment>
<dbReference type="GO" id="GO:0015031">
    <property type="term" value="P:protein transport"/>
    <property type="evidence" value="ECO:0007669"/>
    <property type="project" value="UniProtKB-KW"/>
</dbReference>
<evidence type="ECO:0000256" key="6">
    <source>
        <dbReference type="ARBA" id="ARBA00022692"/>
    </source>
</evidence>
<comment type="caution">
    <text evidence="12">The sequence shown here is derived from an EMBL/GenBank/DDBJ whole genome shotgun (WGS) entry which is preliminary data.</text>
</comment>
<keyword evidence="4" id="KW-1003">Cell membrane</keyword>
<dbReference type="PROSITE" id="PS52015">
    <property type="entry name" value="TONB_CTD"/>
    <property type="match status" value="1"/>
</dbReference>
<keyword evidence="10" id="KW-0732">Signal</keyword>
<keyword evidence="7" id="KW-0653">Protein transport</keyword>
<keyword evidence="13" id="KW-1185">Reference proteome</keyword>
<dbReference type="Gene3D" id="1.25.40.10">
    <property type="entry name" value="Tetratricopeptide repeat domain"/>
    <property type="match status" value="1"/>
</dbReference>
<evidence type="ECO:0000256" key="3">
    <source>
        <dbReference type="ARBA" id="ARBA00022448"/>
    </source>
</evidence>
<dbReference type="OrthoDB" id="1628901at2"/>
<feature type="signal peptide" evidence="10">
    <location>
        <begin position="1"/>
        <end position="25"/>
    </location>
</feature>
<evidence type="ECO:0000256" key="4">
    <source>
        <dbReference type="ARBA" id="ARBA00022475"/>
    </source>
</evidence>
<keyword evidence="3" id="KW-0813">Transport</keyword>
<proteinExistence type="inferred from homology"/>
<protein>
    <submittedName>
        <fullName evidence="12">Energy transducer TonB</fullName>
    </submittedName>
</protein>
<evidence type="ECO:0000256" key="5">
    <source>
        <dbReference type="ARBA" id="ARBA00022519"/>
    </source>
</evidence>
<dbReference type="GO" id="GO:0055085">
    <property type="term" value="P:transmembrane transport"/>
    <property type="evidence" value="ECO:0007669"/>
    <property type="project" value="InterPro"/>
</dbReference>
<dbReference type="InterPro" id="IPR037682">
    <property type="entry name" value="TonB_C"/>
</dbReference>
<evidence type="ECO:0000256" key="7">
    <source>
        <dbReference type="ARBA" id="ARBA00022927"/>
    </source>
</evidence>
<dbReference type="Pfam" id="PF03544">
    <property type="entry name" value="TonB_C"/>
    <property type="match status" value="1"/>
</dbReference>
<keyword evidence="5" id="KW-0997">Cell inner membrane</keyword>
<comment type="subcellular location">
    <subcellularLocation>
        <location evidence="1">Cell inner membrane</location>
        <topology evidence="1">Single-pass membrane protein</topology>
        <orientation evidence="1">Periplasmic side</orientation>
    </subcellularLocation>
</comment>
<evidence type="ECO:0000256" key="10">
    <source>
        <dbReference type="SAM" id="SignalP"/>
    </source>
</evidence>
<evidence type="ECO:0000313" key="12">
    <source>
        <dbReference type="EMBL" id="RJY07136.1"/>
    </source>
</evidence>
<dbReference type="InterPro" id="IPR006260">
    <property type="entry name" value="TonB/TolA_C"/>
</dbReference>
<dbReference type="EMBL" id="QYYH01000133">
    <property type="protein sequence ID" value="RJY07136.1"/>
    <property type="molecule type" value="Genomic_DNA"/>
</dbReference>
<evidence type="ECO:0000256" key="8">
    <source>
        <dbReference type="ARBA" id="ARBA00022989"/>
    </source>
</evidence>
<dbReference type="PANTHER" id="PTHR33446">
    <property type="entry name" value="PROTEIN TONB-RELATED"/>
    <property type="match status" value="1"/>
</dbReference>
<keyword evidence="9" id="KW-0472">Membrane</keyword>
<name>A0A3A6TJ15_9GAMM</name>
<dbReference type="RefSeq" id="WP_121854719.1">
    <property type="nucleotide sequence ID" value="NZ_CP037952.1"/>
</dbReference>
<dbReference type="AlphaFoldDB" id="A0A3A6TJ15"/>
<dbReference type="GO" id="GO:0005886">
    <property type="term" value="C:plasma membrane"/>
    <property type="evidence" value="ECO:0007669"/>
    <property type="project" value="UniProtKB-SubCell"/>
</dbReference>
<evidence type="ECO:0000259" key="11">
    <source>
        <dbReference type="PROSITE" id="PS52015"/>
    </source>
</evidence>
<evidence type="ECO:0000313" key="13">
    <source>
        <dbReference type="Proteomes" id="UP000273022"/>
    </source>
</evidence>
<dbReference type="InterPro" id="IPR011990">
    <property type="entry name" value="TPR-like_helical_dom_sf"/>
</dbReference>
<reference evidence="12 13" key="1">
    <citation type="submission" date="2018-09" db="EMBL/GenBank/DDBJ databases">
        <title>Phylogeny of the Shewanellaceae, and recommendation for two new genera, Pseudoshewanella and Parashewanella.</title>
        <authorList>
            <person name="Wang G."/>
        </authorList>
    </citation>
    <scope>NUCLEOTIDE SEQUENCE [LARGE SCALE GENOMIC DNA]</scope>
    <source>
        <strain evidence="12 13">KCTC 22492</strain>
    </source>
</reference>
<gene>
    <name evidence="12" type="ORF">D5R81_16485</name>
</gene>
<evidence type="ECO:0000256" key="2">
    <source>
        <dbReference type="ARBA" id="ARBA00006555"/>
    </source>
</evidence>
<dbReference type="InterPro" id="IPR051045">
    <property type="entry name" value="TonB-dependent_transducer"/>
</dbReference>
<dbReference type="Proteomes" id="UP000273022">
    <property type="component" value="Unassembled WGS sequence"/>
</dbReference>
<sequence>MKINTKRYIMPALASCILYSSFSHAEDIEPVTFKQAYEAYQTALEGKDRQAVVNKAEQAYLLGKNVYKNDFSNQAALVSNFASAVANTAQSHKKISQEKKQAYDLYQQALSLYKKAYPSEPVQLIEPYLNLSRVASNRSISKKHLNQAFEIANDTNDELLIAQTKYAAFNLLKQSPYYSKKVRNYALNALEVYQEKLPENSVERIQASYSVAKIRLASQKYNQAEALFLEVIKQLETLDYSHPYELASHAMLVELYERRKNSDASTKHCIAIGKMKPWNDSQEQIPIFRMSPQYPMTAVKQGKSGFVTMSFAINESGIVTNPKIIDSKGGKGFEKASLKALKKWRFAPKFENGKAVKAEDLKVTLDFSISS</sequence>
<dbReference type="PANTHER" id="PTHR33446:SF14">
    <property type="entry name" value="PROTEIN TONB"/>
    <property type="match status" value="1"/>
</dbReference>
<keyword evidence="8" id="KW-1133">Transmembrane helix</keyword>
<evidence type="ECO:0000256" key="9">
    <source>
        <dbReference type="ARBA" id="ARBA00023136"/>
    </source>
</evidence>
<feature type="domain" description="TonB C-terminal" evidence="11">
    <location>
        <begin position="279"/>
        <end position="371"/>
    </location>
</feature>